<dbReference type="Proteomes" id="UP000282957">
    <property type="component" value="Unassembled WGS sequence"/>
</dbReference>
<keyword evidence="2" id="KW-1185">Reference proteome</keyword>
<name>A0A437MMU0_9PROT</name>
<organism evidence="1 2">
    <name type="scientific">Rhodovarius crocodyli</name>
    <dbReference type="NCBI Taxonomy" id="1979269"/>
    <lineage>
        <taxon>Bacteria</taxon>
        <taxon>Pseudomonadati</taxon>
        <taxon>Pseudomonadota</taxon>
        <taxon>Alphaproteobacteria</taxon>
        <taxon>Acetobacterales</taxon>
        <taxon>Roseomonadaceae</taxon>
        <taxon>Rhodovarius</taxon>
    </lineage>
</organism>
<dbReference type="AlphaFoldDB" id="A0A437MMU0"/>
<gene>
    <name evidence="1" type="ORF">EOD42_02290</name>
</gene>
<accession>A0A437MMU0</accession>
<dbReference type="Gene3D" id="3.40.50.1000">
    <property type="entry name" value="HAD superfamily/HAD-like"/>
    <property type="match status" value="1"/>
</dbReference>
<evidence type="ECO:0000313" key="2">
    <source>
        <dbReference type="Proteomes" id="UP000282957"/>
    </source>
</evidence>
<dbReference type="InterPro" id="IPR023214">
    <property type="entry name" value="HAD_sf"/>
</dbReference>
<dbReference type="SUPFAM" id="SSF56784">
    <property type="entry name" value="HAD-like"/>
    <property type="match status" value="1"/>
</dbReference>
<reference evidence="1 2" key="1">
    <citation type="submission" date="2019-01" db="EMBL/GenBank/DDBJ databases">
        <authorList>
            <person name="Chen W.-M."/>
        </authorList>
    </citation>
    <scope>NUCLEOTIDE SEQUENCE [LARGE SCALE GENOMIC DNA]</scope>
    <source>
        <strain evidence="1 2">CCP-6</strain>
    </source>
</reference>
<proteinExistence type="predicted"/>
<dbReference type="OrthoDB" id="323926at2"/>
<dbReference type="EMBL" id="SACL01000001">
    <property type="protein sequence ID" value="RVT98961.1"/>
    <property type="molecule type" value="Genomic_DNA"/>
</dbReference>
<dbReference type="InterPro" id="IPR010033">
    <property type="entry name" value="HAD_SF_ppase_IIIC"/>
</dbReference>
<evidence type="ECO:0000313" key="1">
    <source>
        <dbReference type="EMBL" id="RVT98961.1"/>
    </source>
</evidence>
<dbReference type="InterPro" id="IPR036412">
    <property type="entry name" value="HAD-like_sf"/>
</dbReference>
<protein>
    <submittedName>
        <fullName evidence="1">HAD-IIIC family phosphatase</fullName>
    </submittedName>
</protein>
<sequence>MRHQTRCDIRAPASRRRQTKHTATSLIRLFVAPSASAHDEPQQAGARWRSMFQDVRLVIWDLDETFWDGTLTEGGIAWREDHAALVKTLAERGIISSICSRNDMEPVRDIMRKHELWDYFVFPSVDWRPKPERVAEIVEAAQLRPATVLFVDDHPGNRAAVADALPGIQVADETMIADFLADPGFRGKDDRALTRLNQYRLLEQKQHEMRQTVDSRDFLRRSHIRVTLVHDIEPYIDRAVELVNRTNQLNFTKERLPDDAAAARTALREQAGRYYARAGLVSAQDRYGDYGLVGFFLLEGLVTWGQPRLRHFCFSCRTLGMGVEQWVYELLGRPQLHVVGDVLSDPGSPVDWINQPGEADAPGAAERRFGQVRIRGGCELEVLEHFFRAEAESVAMEVVTPEPALYLHRNHSMMLSYALKGLSEGERDLAHRLGMTDDFYQSRTLAPCPPGTLIVFSPAADAALAAYRHRQSGFSCPIGLRDVLQPDHPNRTPERAALHASITGLLAAEFDQIPFGDVEAFRPHYEAILDAVPKGALLVVILPNHRLNLGNGQETEVAPQRALNDAFRAAGAGRANVVFIEAGALIRDIAEVNADIYLHFDRAVYLRLYEAIGMCYGEWRARPAPEPAPPPAPRVSPLARLLSVFR</sequence>
<comment type="caution">
    <text evidence="1">The sequence shown here is derived from an EMBL/GenBank/DDBJ whole genome shotgun (WGS) entry which is preliminary data.</text>
</comment>
<dbReference type="NCBIfam" id="TIGR01681">
    <property type="entry name" value="HAD-SF-IIIC"/>
    <property type="match status" value="1"/>
</dbReference>